<dbReference type="GO" id="GO:0045892">
    <property type="term" value="P:negative regulation of DNA-templated transcription"/>
    <property type="evidence" value="ECO:0007669"/>
    <property type="project" value="TreeGrafter"/>
</dbReference>
<keyword evidence="10" id="KW-1015">Disulfide bond</keyword>
<dbReference type="AlphaFoldDB" id="A0A2W2D5H9"/>
<accession>A0A2W2D5H9</accession>
<keyword evidence="4" id="KW-0004">4Fe-4S</keyword>
<evidence type="ECO:0000259" key="12">
    <source>
        <dbReference type="PROSITE" id="PS51674"/>
    </source>
</evidence>
<name>A0A2W2D5H9_9ACTN</name>
<evidence type="ECO:0000256" key="5">
    <source>
        <dbReference type="ARBA" id="ARBA00022723"/>
    </source>
</evidence>
<organism evidence="13 14">
    <name type="scientific">Micromonospora craterilacus</name>
    <dbReference type="NCBI Taxonomy" id="1655439"/>
    <lineage>
        <taxon>Bacteria</taxon>
        <taxon>Bacillati</taxon>
        <taxon>Actinomycetota</taxon>
        <taxon>Actinomycetes</taxon>
        <taxon>Micromonosporales</taxon>
        <taxon>Micromonosporaceae</taxon>
        <taxon>Micromonospora</taxon>
    </lineage>
</organism>
<dbReference type="GO" id="GO:0003677">
    <property type="term" value="F:DNA binding"/>
    <property type="evidence" value="ECO:0007669"/>
    <property type="project" value="UniProtKB-KW"/>
</dbReference>
<evidence type="ECO:0000256" key="11">
    <source>
        <dbReference type="ARBA" id="ARBA00023163"/>
    </source>
</evidence>
<evidence type="ECO:0000256" key="3">
    <source>
        <dbReference type="ARBA" id="ARBA00006597"/>
    </source>
</evidence>
<evidence type="ECO:0000313" key="14">
    <source>
        <dbReference type="Proteomes" id="UP000248924"/>
    </source>
</evidence>
<dbReference type="GO" id="GO:0005737">
    <property type="term" value="C:cytoplasm"/>
    <property type="evidence" value="ECO:0007669"/>
    <property type="project" value="UniProtKB-SubCell"/>
</dbReference>
<keyword evidence="7" id="KW-0411">Iron-sulfur</keyword>
<dbReference type="PROSITE" id="PS51674">
    <property type="entry name" value="4FE4S_WBL"/>
    <property type="match status" value="1"/>
</dbReference>
<dbReference type="PANTHER" id="PTHR38839">
    <property type="entry name" value="TRANSCRIPTIONAL REGULATOR WHID-RELATED"/>
    <property type="match status" value="1"/>
</dbReference>
<dbReference type="OrthoDB" id="4484188at2"/>
<comment type="cofactor">
    <cofactor evidence="1">
        <name>[4Fe-4S] cluster</name>
        <dbReference type="ChEBI" id="CHEBI:49883"/>
    </cofactor>
</comment>
<feature type="domain" description="4Fe-4S Wbl-type" evidence="12">
    <location>
        <begin position="4"/>
        <end position="64"/>
    </location>
</feature>
<comment type="similarity">
    <text evidence="3">Belongs to the WhiB family.</text>
</comment>
<dbReference type="EMBL" id="POTY01000333">
    <property type="protein sequence ID" value="PZG07186.1"/>
    <property type="molecule type" value="Genomic_DNA"/>
</dbReference>
<proteinExistence type="inferred from homology"/>
<sequence length="71" mass="8053">MRPACKDVDDPERFFPSSEAEAVSIATVYCRPCPLRPGCREWALRQGDYLWGVWGGTTQAERKRLRRGGVP</sequence>
<evidence type="ECO:0000256" key="7">
    <source>
        <dbReference type="ARBA" id="ARBA00023014"/>
    </source>
</evidence>
<dbReference type="GO" id="GO:0046872">
    <property type="term" value="F:metal ion binding"/>
    <property type="evidence" value="ECO:0007669"/>
    <property type="project" value="UniProtKB-KW"/>
</dbReference>
<keyword evidence="5" id="KW-0479">Metal-binding</keyword>
<keyword evidence="9" id="KW-0238">DNA-binding</keyword>
<evidence type="ECO:0000256" key="6">
    <source>
        <dbReference type="ARBA" id="ARBA00023004"/>
    </source>
</evidence>
<comment type="caution">
    <text evidence="13">The sequence shown here is derived from an EMBL/GenBank/DDBJ whole genome shotgun (WGS) entry which is preliminary data.</text>
</comment>
<keyword evidence="6" id="KW-0408">Iron</keyword>
<evidence type="ECO:0000256" key="9">
    <source>
        <dbReference type="ARBA" id="ARBA00023125"/>
    </source>
</evidence>
<evidence type="ECO:0000313" key="13">
    <source>
        <dbReference type="EMBL" id="PZG07186.1"/>
    </source>
</evidence>
<keyword evidence="11" id="KW-0804">Transcription</keyword>
<reference evidence="13 14" key="1">
    <citation type="submission" date="2018-01" db="EMBL/GenBank/DDBJ databases">
        <title>Draft genome sequence of Jishengella sp. NA12.</title>
        <authorList>
            <person name="Sahin N."/>
            <person name="Ay H."/>
            <person name="Saygin H."/>
        </authorList>
    </citation>
    <scope>NUCLEOTIDE SEQUENCE [LARGE SCALE GENOMIC DNA]</scope>
    <source>
        <strain evidence="13 14">NA12</strain>
    </source>
</reference>
<dbReference type="InterPro" id="IPR034768">
    <property type="entry name" value="4FE4S_WBL"/>
</dbReference>
<protein>
    <submittedName>
        <fullName evidence="13">WhiB family transcriptional regulator</fullName>
    </submittedName>
</protein>
<dbReference type="GO" id="GO:0045454">
    <property type="term" value="P:cell redox homeostasis"/>
    <property type="evidence" value="ECO:0007669"/>
    <property type="project" value="TreeGrafter"/>
</dbReference>
<evidence type="ECO:0000256" key="2">
    <source>
        <dbReference type="ARBA" id="ARBA00004496"/>
    </source>
</evidence>
<gene>
    <name evidence="13" type="ORF">C1I95_31415</name>
</gene>
<keyword evidence="8" id="KW-0805">Transcription regulation</keyword>
<evidence type="ECO:0000256" key="10">
    <source>
        <dbReference type="ARBA" id="ARBA00023157"/>
    </source>
</evidence>
<dbReference type="GO" id="GO:0047134">
    <property type="term" value="F:protein-disulfide reductase [NAD(P)H] activity"/>
    <property type="evidence" value="ECO:0007669"/>
    <property type="project" value="TreeGrafter"/>
</dbReference>
<dbReference type="GO" id="GO:0051539">
    <property type="term" value="F:4 iron, 4 sulfur cluster binding"/>
    <property type="evidence" value="ECO:0007669"/>
    <property type="project" value="UniProtKB-KW"/>
</dbReference>
<evidence type="ECO:0000256" key="1">
    <source>
        <dbReference type="ARBA" id="ARBA00001966"/>
    </source>
</evidence>
<dbReference type="InterPro" id="IPR003482">
    <property type="entry name" value="Whib"/>
</dbReference>
<keyword evidence="14" id="KW-1185">Reference proteome</keyword>
<evidence type="ECO:0000256" key="4">
    <source>
        <dbReference type="ARBA" id="ARBA00022485"/>
    </source>
</evidence>
<dbReference type="Pfam" id="PF02467">
    <property type="entry name" value="Whib"/>
    <property type="match status" value="1"/>
</dbReference>
<evidence type="ECO:0000256" key="8">
    <source>
        <dbReference type="ARBA" id="ARBA00023015"/>
    </source>
</evidence>
<dbReference type="Proteomes" id="UP000248924">
    <property type="component" value="Unassembled WGS sequence"/>
</dbReference>
<comment type="subcellular location">
    <subcellularLocation>
        <location evidence="2">Cytoplasm</location>
    </subcellularLocation>
</comment>